<dbReference type="AlphaFoldDB" id="A0A1F8EEX4"/>
<dbReference type="Gene3D" id="3.40.50.12580">
    <property type="match status" value="1"/>
</dbReference>
<dbReference type="GO" id="GO:0016020">
    <property type="term" value="C:membrane"/>
    <property type="evidence" value="ECO:0007669"/>
    <property type="project" value="InterPro"/>
</dbReference>
<name>A0A1F8EEX4_9BACT</name>
<dbReference type="SUPFAM" id="SSF53756">
    <property type="entry name" value="UDP-Glycosyltransferase/glycogen phosphorylase"/>
    <property type="match status" value="1"/>
</dbReference>
<dbReference type="InterPro" id="IPR007554">
    <property type="entry name" value="Glycerophosphate_synth"/>
</dbReference>
<sequence length="347" mass="38568">MPKALVFSRDVGGTRGLIPVVKILQERKFEIKWVAQEDGGGKDILSAQGIKHCYIKSPQDIKCPDLIVSSACSGQGVEAVRFFNSAKSVVVQDQRGAGLKNWSEGSRPSFIFVNDNIDVEITFNAWRGYKSSQIIISGYPALDSYADFNTARSRNKIYDLFKIDDGKPAVLFAGVWWETGHAISELVESLNALSEDVYLIPRLHPGMKDETPEELPLWEESLAKFRGVLIDTHAPGVDIRDLISVSNLVVSIFSTVLTEAAILRKPNIAILYPDRGMKIYRRLTGLNYYPMVSLGCTDIACNRIELMEKLQKGISGSLDLSESQGKVFKCDGKNSERIADFIEDIIQ</sequence>
<dbReference type="EMBL" id="MGIZ01000020">
    <property type="protein sequence ID" value="OGM99413.1"/>
    <property type="molecule type" value="Genomic_DNA"/>
</dbReference>
<dbReference type="InterPro" id="IPR043148">
    <property type="entry name" value="TagF_C"/>
</dbReference>
<dbReference type="GO" id="GO:0047355">
    <property type="term" value="F:CDP-glycerol glycerophosphotransferase activity"/>
    <property type="evidence" value="ECO:0007669"/>
    <property type="project" value="InterPro"/>
</dbReference>
<evidence type="ECO:0000313" key="2">
    <source>
        <dbReference type="Proteomes" id="UP000177594"/>
    </source>
</evidence>
<gene>
    <name evidence="1" type="ORF">A2817_03450</name>
</gene>
<dbReference type="Proteomes" id="UP000177594">
    <property type="component" value="Unassembled WGS sequence"/>
</dbReference>
<evidence type="ECO:0008006" key="3">
    <source>
        <dbReference type="Google" id="ProtNLM"/>
    </source>
</evidence>
<dbReference type="Pfam" id="PF04464">
    <property type="entry name" value="Glyphos_transf"/>
    <property type="match status" value="1"/>
</dbReference>
<comment type="caution">
    <text evidence="1">The sequence shown here is derived from an EMBL/GenBank/DDBJ whole genome shotgun (WGS) entry which is preliminary data.</text>
</comment>
<evidence type="ECO:0000313" key="1">
    <source>
        <dbReference type="EMBL" id="OGM99413.1"/>
    </source>
</evidence>
<protein>
    <recommendedName>
        <fullName evidence="3">Lipid-A-disaccharide synthase</fullName>
    </recommendedName>
</protein>
<accession>A0A1F8EEX4</accession>
<reference evidence="1 2" key="1">
    <citation type="journal article" date="2016" name="Nat. Commun.">
        <title>Thousands of microbial genomes shed light on interconnected biogeochemical processes in an aquifer system.</title>
        <authorList>
            <person name="Anantharaman K."/>
            <person name="Brown C.T."/>
            <person name="Hug L.A."/>
            <person name="Sharon I."/>
            <person name="Castelle C.J."/>
            <person name="Probst A.J."/>
            <person name="Thomas B.C."/>
            <person name="Singh A."/>
            <person name="Wilkins M.J."/>
            <person name="Karaoz U."/>
            <person name="Brodie E.L."/>
            <person name="Williams K.H."/>
            <person name="Hubbard S.S."/>
            <person name="Banfield J.F."/>
        </authorList>
    </citation>
    <scope>NUCLEOTIDE SEQUENCE [LARGE SCALE GENOMIC DNA]</scope>
</reference>
<organism evidence="1 2">
    <name type="scientific">Candidatus Yanofskybacteria bacterium RIFCSPHIGHO2_01_FULL_39_8b</name>
    <dbReference type="NCBI Taxonomy" id="1802659"/>
    <lineage>
        <taxon>Bacteria</taxon>
        <taxon>Candidatus Yanofskyibacteriota</taxon>
    </lineage>
</organism>
<proteinExistence type="predicted"/>